<dbReference type="RefSeq" id="XP_045959436.1">
    <property type="nucleotide sequence ID" value="XM_046102415.1"/>
</dbReference>
<feature type="domain" description="SnoaL-like" evidence="1">
    <location>
        <begin position="15"/>
        <end position="118"/>
    </location>
</feature>
<evidence type="ECO:0000313" key="3">
    <source>
        <dbReference type="Proteomes" id="UP000758603"/>
    </source>
</evidence>
<reference evidence="2" key="1">
    <citation type="journal article" date="2021" name="Nat. Commun.">
        <title>Genetic determinants of endophytism in the Arabidopsis root mycobiome.</title>
        <authorList>
            <person name="Mesny F."/>
            <person name="Miyauchi S."/>
            <person name="Thiergart T."/>
            <person name="Pickel B."/>
            <person name="Atanasova L."/>
            <person name="Karlsson M."/>
            <person name="Huettel B."/>
            <person name="Barry K.W."/>
            <person name="Haridas S."/>
            <person name="Chen C."/>
            <person name="Bauer D."/>
            <person name="Andreopoulos W."/>
            <person name="Pangilinan J."/>
            <person name="LaButti K."/>
            <person name="Riley R."/>
            <person name="Lipzen A."/>
            <person name="Clum A."/>
            <person name="Drula E."/>
            <person name="Henrissat B."/>
            <person name="Kohler A."/>
            <person name="Grigoriev I.V."/>
            <person name="Martin F.M."/>
            <person name="Hacquard S."/>
        </authorList>
    </citation>
    <scope>NUCLEOTIDE SEQUENCE</scope>
    <source>
        <strain evidence="2">MPI-SDFR-AT-0073</strain>
    </source>
</reference>
<proteinExistence type="predicted"/>
<sequence>MTSQAVQEITATLHAYGSALKSRDVGKAISLYTSDGVILAPHFTASVGTQALRDSYTRIFSSVALEIEFTIEEVVIAGPEWGFARTTAEGTKTMLATSESEPHLNQELFIMRKEDGQWKIARYAFSSMKPLIQNGVRRS</sequence>
<dbReference type="Pfam" id="PF12680">
    <property type="entry name" value="SnoaL_2"/>
    <property type="match status" value="1"/>
</dbReference>
<evidence type="ECO:0000259" key="1">
    <source>
        <dbReference type="Pfam" id="PF12680"/>
    </source>
</evidence>
<keyword evidence="3" id="KW-1185">Reference proteome</keyword>
<protein>
    <recommendedName>
        <fullName evidence="1">SnoaL-like domain-containing protein</fullName>
    </recommendedName>
</protein>
<accession>A0A9P8UMU5</accession>
<name>A0A9P8UMU5_9PEZI</name>
<dbReference type="AlphaFoldDB" id="A0A9P8UMU5"/>
<comment type="caution">
    <text evidence="2">The sequence shown here is derived from an EMBL/GenBank/DDBJ whole genome shotgun (WGS) entry which is preliminary data.</text>
</comment>
<gene>
    <name evidence="2" type="ORF">BKA67DRAFT_559674</name>
</gene>
<dbReference type="OrthoDB" id="332863at2759"/>
<dbReference type="EMBL" id="JAGPXC010000003">
    <property type="protein sequence ID" value="KAH6655171.1"/>
    <property type="molecule type" value="Genomic_DNA"/>
</dbReference>
<dbReference type="InterPro" id="IPR037401">
    <property type="entry name" value="SnoaL-like"/>
</dbReference>
<organism evidence="2 3">
    <name type="scientific">Truncatella angustata</name>
    <dbReference type="NCBI Taxonomy" id="152316"/>
    <lineage>
        <taxon>Eukaryota</taxon>
        <taxon>Fungi</taxon>
        <taxon>Dikarya</taxon>
        <taxon>Ascomycota</taxon>
        <taxon>Pezizomycotina</taxon>
        <taxon>Sordariomycetes</taxon>
        <taxon>Xylariomycetidae</taxon>
        <taxon>Amphisphaeriales</taxon>
        <taxon>Sporocadaceae</taxon>
        <taxon>Truncatella</taxon>
    </lineage>
</organism>
<evidence type="ECO:0000313" key="2">
    <source>
        <dbReference type="EMBL" id="KAH6655171.1"/>
    </source>
</evidence>
<dbReference type="Gene3D" id="3.10.450.50">
    <property type="match status" value="1"/>
</dbReference>
<dbReference type="GeneID" id="70131307"/>
<dbReference type="Proteomes" id="UP000758603">
    <property type="component" value="Unassembled WGS sequence"/>
</dbReference>
<dbReference type="InterPro" id="IPR032710">
    <property type="entry name" value="NTF2-like_dom_sf"/>
</dbReference>
<dbReference type="SUPFAM" id="SSF54427">
    <property type="entry name" value="NTF2-like"/>
    <property type="match status" value="1"/>
</dbReference>